<dbReference type="InterPro" id="IPR005913">
    <property type="entry name" value="dTDP_dehydrorham_reduct"/>
</dbReference>
<dbReference type="InterPro" id="IPR036291">
    <property type="entry name" value="NAD(P)-bd_dom_sf"/>
</dbReference>
<dbReference type="EMBL" id="CATZBU010000001">
    <property type="protein sequence ID" value="CAJ0776029.1"/>
    <property type="molecule type" value="Genomic_DNA"/>
</dbReference>
<dbReference type="Gene3D" id="3.40.50.720">
    <property type="entry name" value="NAD(P)-binding Rossmann-like Domain"/>
    <property type="match status" value="1"/>
</dbReference>
<dbReference type="NCBIfam" id="TIGR01214">
    <property type="entry name" value="rmlD"/>
    <property type="match status" value="1"/>
</dbReference>
<gene>
    <name evidence="8" type="primary">rfbD</name>
    <name evidence="8" type="ORF">LMG19083_00106</name>
</gene>
<dbReference type="SUPFAM" id="SSF51735">
    <property type="entry name" value="NAD(P)-binding Rossmann-fold domains"/>
    <property type="match status" value="1"/>
</dbReference>
<evidence type="ECO:0000259" key="7">
    <source>
        <dbReference type="Pfam" id="PF04321"/>
    </source>
</evidence>
<comment type="pathway">
    <text evidence="1 6">Carbohydrate biosynthesis; dTDP-L-rhamnose biosynthesis.</text>
</comment>
<dbReference type="InterPro" id="IPR029903">
    <property type="entry name" value="RmlD-like-bd"/>
</dbReference>
<evidence type="ECO:0000256" key="3">
    <source>
        <dbReference type="ARBA" id="ARBA00012929"/>
    </source>
</evidence>
<evidence type="ECO:0000256" key="5">
    <source>
        <dbReference type="ARBA" id="ARBA00048200"/>
    </source>
</evidence>
<comment type="caution">
    <text evidence="8">The sequence shown here is derived from an EMBL/GenBank/DDBJ whole genome shotgun (WGS) entry which is preliminary data.</text>
</comment>
<comment type="similarity">
    <text evidence="2 6">Belongs to the dTDP-4-dehydrorhamnose reductase family.</text>
</comment>
<dbReference type="CDD" id="cd05254">
    <property type="entry name" value="dTDP_HR_like_SDR_e"/>
    <property type="match status" value="1"/>
</dbReference>
<name>A0ABM9IY09_9RALS</name>
<dbReference type="Pfam" id="PF04321">
    <property type="entry name" value="RmlD_sub_bind"/>
    <property type="match status" value="1"/>
</dbReference>
<dbReference type="PANTHER" id="PTHR10491:SF4">
    <property type="entry name" value="METHIONINE ADENOSYLTRANSFERASE 2 SUBUNIT BETA"/>
    <property type="match status" value="1"/>
</dbReference>
<feature type="domain" description="RmlD-like substrate binding" evidence="7">
    <location>
        <begin position="23"/>
        <end position="315"/>
    </location>
</feature>
<evidence type="ECO:0000256" key="6">
    <source>
        <dbReference type="RuleBase" id="RU364082"/>
    </source>
</evidence>
<evidence type="ECO:0000256" key="2">
    <source>
        <dbReference type="ARBA" id="ARBA00010944"/>
    </source>
</evidence>
<dbReference type="PANTHER" id="PTHR10491">
    <property type="entry name" value="DTDP-4-DEHYDRORHAMNOSE REDUCTASE"/>
    <property type="match status" value="1"/>
</dbReference>
<dbReference type="RefSeq" id="WP_316663489.1">
    <property type="nucleotide sequence ID" value="NZ_CATZBU010000001.1"/>
</dbReference>
<protein>
    <recommendedName>
        <fullName evidence="4 6">dTDP-4-dehydrorhamnose reductase</fullName>
        <ecNumber evidence="3 6">1.1.1.133</ecNumber>
    </recommendedName>
</protein>
<sequence length="327" mass="35724">MAKNLPEHRPNSMRVDVEVRPTLLLTGCNGQLGFELQQRLAILGRVVALDRVACDLAQPAALRKAVREVRPDVIVNAAGYTDVDRAEAETEQAFAINGLAVGLLAEEAKAMGSLLVHYSTDYVFDGRKSGPYLEVDAANPLSIYGKSKLAGDLAIAQSGAHALVFRTGWVAGMHGPNFAKTILRLGRERHALRVVADQVGGPTTAELIAEVTTDLLARYWQFDDRQSFPFGLYHVAAAGQVSWHDYAVEVLRHAQKRGVALRAGPEHVVPISAADYSAVAPRPAYSCLDTSKLRKTFDIGLPDWKVGLLRMLDQILHLPEFTVRDVQ</sequence>
<keyword evidence="6 8" id="KW-0560">Oxidoreductase</keyword>
<comment type="catalytic activity">
    <reaction evidence="5 6">
        <text>dTDP-beta-L-rhamnose + NADP(+) = dTDP-4-dehydro-beta-L-rhamnose + NADPH + H(+)</text>
        <dbReference type="Rhea" id="RHEA:21796"/>
        <dbReference type="ChEBI" id="CHEBI:15378"/>
        <dbReference type="ChEBI" id="CHEBI:57510"/>
        <dbReference type="ChEBI" id="CHEBI:57783"/>
        <dbReference type="ChEBI" id="CHEBI:58349"/>
        <dbReference type="ChEBI" id="CHEBI:62830"/>
        <dbReference type="EC" id="1.1.1.133"/>
    </reaction>
</comment>
<accession>A0ABM9IY09</accession>
<keyword evidence="9" id="KW-1185">Reference proteome</keyword>
<evidence type="ECO:0000256" key="4">
    <source>
        <dbReference type="ARBA" id="ARBA00017099"/>
    </source>
</evidence>
<dbReference type="EC" id="1.1.1.133" evidence="3 6"/>
<comment type="cofactor">
    <cofactor evidence="6">
        <name>Mg(2+)</name>
        <dbReference type="ChEBI" id="CHEBI:18420"/>
    </cofactor>
    <text evidence="6">Binds 1 Mg(2+) ion per monomer.</text>
</comment>
<reference evidence="8 9" key="1">
    <citation type="submission" date="2023-07" db="EMBL/GenBank/DDBJ databases">
        <authorList>
            <person name="Peeters C."/>
        </authorList>
    </citation>
    <scope>NUCLEOTIDE SEQUENCE [LARGE SCALE GENOMIC DNA]</scope>
    <source>
        <strain evidence="8 9">LMG 19083</strain>
    </source>
</reference>
<comment type="function">
    <text evidence="6">Catalyzes the reduction of dTDP-6-deoxy-L-lyxo-4-hexulose to yield dTDP-L-rhamnose.</text>
</comment>
<keyword evidence="6" id="KW-0521">NADP</keyword>
<organism evidence="8 9">
    <name type="scientific">Ralstonia psammae</name>
    <dbReference type="NCBI Taxonomy" id="3058598"/>
    <lineage>
        <taxon>Bacteria</taxon>
        <taxon>Pseudomonadati</taxon>
        <taxon>Pseudomonadota</taxon>
        <taxon>Betaproteobacteria</taxon>
        <taxon>Burkholderiales</taxon>
        <taxon>Burkholderiaceae</taxon>
        <taxon>Ralstonia</taxon>
    </lineage>
</organism>
<evidence type="ECO:0000313" key="9">
    <source>
        <dbReference type="Proteomes" id="UP001189813"/>
    </source>
</evidence>
<proteinExistence type="inferred from homology"/>
<dbReference type="Gene3D" id="3.90.25.10">
    <property type="entry name" value="UDP-galactose 4-epimerase, domain 1"/>
    <property type="match status" value="1"/>
</dbReference>
<evidence type="ECO:0000256" key="1">
    <source>
        <dbReference type="ARBA" id="ARBA00004781"/>
    </source>
</evidence>
<evidence type="ECO:0000313" key="8">
    <source>
        <dbReference type="EMBL" id="CAJ0776029.1"/>
    </source>
</evidence>
<dbReference type="Proteomes" id="UP001189813">
    <property type="component" value="Unassembled WGS sequence"/>
</dbReference>
<dbReference type="GO" id="GO:0008831">
    <property type="term" value="F:dTDP-4-dehydrorhamnose reductase activity"/>
    <property type="evidence" value="ECO:0007669"/>
    <property type="project" value="UniProtKB-EC"/>
</dbReference>